<keyword evidence="4" id="KW-0813">Transport</keyword>
<feature type="domain" description="Trimeric autotransporter adhesin YadA-like stalk" evidence="13">
    <location>
        <begin position="60"/>
        <end position="99"/>
    </location>
</feature>
<dbReference type="Pfam" id="PF03895">
    <property type="entry name" value="YadA_anchor"/>
    <property type="match status" value="1"/>
</dbReference>
<evidence type="ECO:0000313" key="15">
    <source>
        <dbReference type="Proteomes" id="UP001431019"/>
    </source>
</evidence>
<dbReference type="SUPFAM" id="SSF101967">
    <property type="entry name" value="Adhesin YadA, collagen-binding domain"/>
    <property type="match status" value="4"/>
</dbReference>
<dbReference type="Gene3D" id="1.20.5.170">
    <property type="match status" value="1"/>
</dbReference>
<evidence type="ECO:0000256" key="8">
    <source>
        <dbReference type="ARBA" id="ARBA00022927"/>
    </source>
</evidence>
<evidence type="ECO:0000256" key="10">
    <source>
        <dbReference type="ARBA" id="ARBA00023237"/>
    </source>
</evidence>
<evidence type="ECO:0000313" key="14">
    <source>
        <dbReference type="EMBL" id="MCC8397596.1"/>
    </source>
</evidence>
<dbReference type="EMBL" id="JAJITD010000034">
    <property type="protein sequence ID" value="MCC8397596.1"/>
    <property type="molecule type" value="Genomic_DNA"/>
</dbReference>
<evidence type="ECO:0000256" key="4">
    <source>
        <dbReference type="ARBA" id="ARBA00022448"/>
    </source>
</evidence>
<dbReference type="InterPro" id="IPR005594">
    <property type="entry name" value="YadA_C"/>
</dbReference>
<evidence type="ECO:0000256" key="9">
    <source>
        <dbReference type="ARBA" id="ARBA00023136"/>
    </source>
</evidence>
<evidence type="ECO:0000259" key="13">
    <source>
        <dbReference type="Pfam" id="PF05662"/>
    </source>
</evidence>
<keyword evidence="7" id="KW-0732">Signal</keyword>
<dbReference type="Pfam" id="PF05662">
    <property type="entry name" value="YadA_stalk"/>
    <property type="match status" value="4"/>
</dbReference>
<feature type="domain" description="Trimeric autotransporter adhesin YadA-like stalk" evidence="13">
    <location>
        <begin position="191"/>
        <end position="219"/>
    </location>
</feature>
<sequence length="481" mass="46354">MDSLSTSTSTGMSSLSTGLSTTFSNIASLSTGVANSVQYDNPQHTSVTLGGAGATAPVTLTNVAAGVHPTDAVNFGQLTSLSTTTVSSISSLSTGLVTTNSTLNSLSTSTSTGLGSLSTSLATTDSNVASLSTGLTTTNSNVSALSTGLANGTVGLVQQVGGAPGNGAITVGASTGGTVVDFTGTDGARRLAGVAAGTNPTDAVNVSQLQAVAAVTSNAVLYDNAAHTSVTLGGTGATSAVTLTNVAAGTVSATSTDAINGSQLYQLQSQFGAMVTQLTPVQMTGGTDLKYVAVNSTGNAAVASGTESVSIGGNAQASGTNTVALGSGAQASANNATAIGANAVVSATNSVAIGAGSVASSANTVSVGSVGNERTISNVAPGVNPTDAANVAQLQGMQQNIDNVARNAYSGIAMAGALAGLPQVEQGKTFQLGAGIGNYGGYTALAIGASARVTENTIVKMGVSATNGSRLLINAGVGYSW</sequence>
<dbReference type="SUPFAM" id="SSF54523">
    <property type="entry name" value="Pili subunits"/>
    <property type="match status" value="1"/>
</dbReference>
<evidence type="ECO:0000256" key="6">
    <source>
        <dbReference type="ARBA" id="ARBA00022692"/>
    </source>
</evidence>
<dbReference type="InterPro" id="IPR008640">
    <property type="entry name" value="Adhesin_Head_dom"/>
</dbReference>
<dbReference type="InterPro" id="IPR045584">
    <property type="entry name" value="Pilin-like"/>
</dbReference>
<comment type="similarity">
    <text evidence="3">Belongs to the autotransporter-2 (AT-2) (TC 1.B.40) family.</text>
</comment>
<reference evidence="14 15" key="1">
    <citation type="submission" date="2021-11" db="EMBL/GenBank/DDBJ databases">
        <authorList>
            <person name="Oh E.-T."/>
            <person name="Kim S.-B."/>
        </authorList>
    </citation>
    <scope>NUCLEOTIDE SEQUENCE [LARGE SCALE GENOMIC DNA]</scope>
    <source>
        <strain evidence="14 15">MMS20-SJTR3</strain>
    </source>
</reference>
<evidence type="ECO:0000256" key="7">
    <source>
        <dbReference type="ARBA" id="ARBA00022729"/>
    </source>
</evidence>
<dbReference type="InterPro" id="IPR008635">
    <property type="entry name" value="Coiled_stalk_dom"/>
</dbReference>
<keyword evidence="9" id="KW-0472">Membrane</keyword>
<keyword evidence="15" id="KW-1185">Reference proteome</keyword>
<feature type="domain" description="Trimeric autotransporter adhesin YadA-like head" evidence="12">
    <location>
        <begin position="346"/>
        <end position="369"/>
    </location>
</feature>
<dbReference type="Gene3D" id="2.150.10.10">
    <property type="entry name" value="Serralysin-like metalloprotease, C-terminal"/>
    <property type="match status" value="2"/>
</dbReference>
<keyword evidence="10" id="KW-0998">Cell outer membrane</keyword>
<gene>
    <name evidence="14" type="ORF">LJ656_34170</name>
</gene>
<name>A0ABS8K618_9BURK</name>
<dbReference type="Gene3D" id="3.30.1300.30">
    <property type="entry name" value="GSPII I/J protein-like"/>
    <property type="match status" value="1"/>
</dbReference>
<dbReference type="InterPro" id="IPR011049">
    <property type="entry name" value="Serralysin-like_metalloprot_C"/>
</dbReference>
<evidence type="ECO:0000256" key="1">
    <source>
        <dbReference type="ARBA" id="ARBA00004241"/>
    </source>
</evidence>
<dbReference type="Proteomes" id="UP001431019">
    <property type="component" value="Unassembled WGS sequence"/>
</dbReference>
<evidence type="ECO:0000259" key="12">
    <source>
        <dbReference type="Pfam" id="PF05658"/>
    </source>
</evidence>
<evidence type="ECO:0000256" key="3">
    <source>
        <dbReference type="ARBA" id="ARBA00005848"/>
    </source>
</evidence>
<feature type="domain" description="Trimeric autotransporter adhesin YadA-like C-terminal membrane anchor" evidence="11">
    <location>
        <begin position="422"/>
        <end position="481"/>
    </location>
</feature>
<keyword evidence="6" id="KW-0812">Transmembrane</keyword>
<proteinExistence type="inferred from homology"/>
<evidence type="ECO:0000259" key="11">
    <source>
        <dbReference type="Pfam" id="PF03895"/>
    </source>
</evidence>
<feature type="domain" description="Trimeric autotransporter adhesin YadA-like head" evidence="12">
    <location>
        <begin position="303"/>
        <end position="329"/>
    </location>
</feature>
<evidence type="ECO:0000256" key="5">
    <source>
        <dbReference type="ARBA" id="ARBA00022452"/>
    </source>
</evidence>
<feature type="domain" description="Trimeric autotransporter adhesin YadA-like stalk" evidence="13">
    <location>
        <begin position="376"/>
        <end position="413"/>
    </location>
</feature>
<comment type="subcellular location">
    <subcellularLocation>
        <location evidence="2">Cell outer membrane</location>
    </subcellularLocation>
    <subcellularLocation>
        <location evidence="1">Cell surface</location>
    </subcellularLocation>
</comment>
<dbReference type="Gene3D" id="6.10.250.2040">
    <property type="match status" value="1"/>
</dbReference>
<organism evidence="14 15">
    <name type="scientific">Paraburkholderia sejongensis</name>
    <dbReference type="NCBI Taxonomy" id="2886946"/>
    <lineage>
        <taxon>Bacteria</taxon>
        <taxon>Pseudomonadati</taxon>
        <taxon>Pseudomonadota</taxon>
        <taxon>Betaproteobacteria</taxon>
        <taxon>Burkholderiales</taxon>
        <taxon>Burkholderiaceae</taxon>
        <taxon>Paraburkholderia</taxon>
    </lineage>
</organism>
<protein>
    <submittedName>
        <fullName evidence="14">YadA-like family protein</fullName>
    </submittedName>
</protein>
<accession>A0ABS8K618</accession>
<feature type="domain" description="Trimeric autotransporter adhesin YadA-like stalk" evidence="13">
    <location>
        <begin position="243"/>
        <end position="277"/>
    </location>
</feature>
<keyword evidence="8" id="KW-0653">Protein transport</keyword>
<keyword evidence="5" id="KW-1134">Transmembrane beta strand</keyword>
<dbReference type="Pfam" id="PF05658">
    <property type="entry name" value="YadA_head"/>
    <property type="match status" value="2"/>
</dbReference>
<evidence type="ECO:0000256" key="2">
    <source>
        <dbReference type="ARBA" id="ARBA00004442"/>
    </source>
</evidence>
<comment type="caution">
    <text evidence="14">The sequence shown here is derived from an EMBL/GenBank/DDBJ whole genome shotgun (WGS) entry which is preliminary data.</text>
</comment>